<accession>A0A8T4GQA5</accession>
<keyword evidence="1" id="KW-0687">Ribonucleoprotein</keyword>
<dbReference type="Proteomes" id="UP000765891">
    <property type="component" value="Unassembled WGS sequence"/>
</dbReference>
<dbReference type="EMBL" id="JAGGKO010000004">
    <property type="protein sequence ID" value="MBP1955485.1"/>
    <property type="molecule type" value="Genomic_DNA"/>
</dbReference>
<comment type="caution">
    <text evidence="1">The sequence shown here is derived from an EMBL/GenBank/DDBJ whole genome shotgun (WGS) entry which is preliminary data.</text>
</comment>
<keyword evidence="1" id="KW-0689">Ribosomal protein</keyword>
<dbReference type="AlphaFoldDB" id="A0A8T4GQA5"/>
<evidence type="ECO:0000313" key="2">
    <source>
        <dbReference type="Proteomes" id="UP000765891"/>
    </source>
</evidence>
<dbReference type="GO" id="GO:0005840">
    <property type="term" value="C:ribosome"/>
    <property type="evidence" value="ECO:0007669"/>
    <property type="project" value="UniProtKB-KW"/>
</dbReference>
<dbReference type="SUPFAM" id="SSF57783">
    <property type="entry name" value="Zinc beta-ribbon"/>
    <property type="match status" value="1"/>
</dbReference>
<proteinExistence type="predicted"/>
<gene>
    <name evidence="1" type="ORF">J2752_002408</name>
</gene>
<protein>
    <submittedName>
        <fullName evidence="1">Ribosomal protein L37AE/L43A</fullName>
    </submittedName>
</protein>
<organism evidence="1 2">
    <name type="scientific">Halarchaeum rubridurum</name>
    <dbReference type="NCBI Taxonomy" id="489911"/>
    <lineage>
        <taxon>Archaea</taxon>
        <taxon>Methanobacteriati</taxon>
        <taxon>Methanobacteriota</taxon>
        <taxon>Stenosarchaea group</taxon>
        <taxon>Halobacteria</taxon>
        <taxon>Halobacteriales</taxon>
        <taxon>Halobacteriaceae</taxon>
    </lineage>
</organism>
<reference evidence="1" key="1">
    <citation type="submission" date="2021-03" db="EMBL/GenBank/DDBJ databases">
        <title>Genomic Encyclopedia of Type Strains, Phase IV (KMG-IV): sequencing the most valuable type-strain genomes for metagenomic binning, comparative biology and taxonomic classification.</title>
        <authorList>
            <person name="Goeker M."/>
        </authorList>
    </citation>
    <scope>NUCLEOTIDE SEQUENCE</scope>
    <source>
        <strain evidence="1">DSM 22443</strain>
    </source>
</reference>
<dbReference type="RefSeq" id="WP_268237663.1">
    <property type="nucleotide sequence ID" value="NZ_BMOO01000005.1"/>
</dbReference>
<evidence type="ECO:0000313" key="1">
    <source>
        <dbReference type="EMBL" id="MBP1955485.1"/>
    </source>
</evidence>
<name>A0A8T4GQA5_9EURY</name>
<sequence>MVVVDIPCPVCARTDAVEKRGLNAYYCRACERAFDADAIR</sequence>